<keyword evidence="4" id="KW-1185">Reference proteome</keyword>
<organism evidence="3 4">
    <name type="scientific">Microbacterium pumilum</name>
    <dbReference type="NCBI Taxonomy" id="344165"/>
    <lineage>
        <taxon>Bacteria</taxon>
        <taxon>Bacillati</taxon>
        <taxon>Actinomycetota</taxon>
        <taxon>Actinomycetes</taxon>
        <taxon>Micrococcales</taxon>
        <taxon>Microbacteriaceae</taxon>
        <taxon>Microbacterium</taxon>
    </lineage>
</organism>
<reference evidence="3 4" key="1">
    <citation type="journal article" date="2019" name="Int. J. Syst. Evol. Microbiol.">
        <title>The Global Catalogue of Microorganisms (GCM) 10K type strain sequencing project: providing services to taxonomists for standard genome sequencing and annotation.</title>
        <authorList>
            <consortium name="The Broad Institute Genomics Platform"/>
            <consortium name="The Broad Institute Genome Sequencing Center for Infectious Disease"/>
            <person name="Wu L."/>
            <person name="Ma J."/>
        </authorList>
    </citation>
    <scope>NUCLEOTIDE SEQUENCE [LARGE SCALE GENOMIC DNA]</scope>
    <source>
        <strain evidence="3 4">JCM 14902</strain>
    </source>
</reference>
<accession>A0ABN2SV27</accession>
<evidence type="ECO:0000256" key="1">
    <source>
        <dbReference type="SAM" id="Phobius"/>
    </source>
</evidence>
<keyword evidence="1" id="KW-1133">Transmembrane helix</keyword>
<feature type="domain" description="TadE-like" evidence="2">
    <location>
        <begin position="17"/>
        <end position="58"/>
    </location>
</feature>
<feature type="transmembrane region" description="Helical" evidence="1">
    <location>
        <begin position="21"/>
        <end position="42"/>
    </location>
</feature>
<proteinExistence type="predicted"/>
<dbReference type="EMBL" id="BAAAOH010000001">
    <property type="protein sequence ID" value="GAA1992034.1"/>
    <property type="molecule type" value="Genomic_DNA"/>
</dbReference>
<evidence type="ECO:0000259" key="2">
    <source>
        <dbReference type="Pfam" id="PF07811"/>
    </source>
</evidence>
<dbReference type="Proteomes" id="UP001500326">
    <property type="component" value="Unassembled WGS sequence"/>
</dbReference>
<dbReference type="InterPro" id="IPR012495">
    <property type="entry name" value="TadE-like_dom"/>
</dbReference>
<keyword evidence="1" id="KW-0812">Transmembrane</keyword>
<protein>
    <recommendedName>
        <fullName evidence="2">TadE-like domain-containing protein</fullName>
    </recommendedName>
</protein>
<comment type="caution">
    <text evidence="3">The sequence shown here is derived from an EMBL/GenBank/DDBJ whole genome shotgun (WGS) entry which is preliminary data.</text>
</comment>
<dbReference type="Pfam" id="PF07811">
    <property type="entry name" value="TadE"/>
    <property type="match status" value="1"/>
</dbReference>
<evidence type="ECO:0000313" key="3">
    <source>
        <dbReference type="EMBL" id="GAA1992034.1"/>
    </source>
</evidence>
<gene>
    <name evidence="3" type="ORF">GCM10009777_29370</name>
</gene>
<evidence type="ECO:0000313" key="4">
    <source>
        <dbReference type="Proteomes" id="UP001500326"/>
    </source>
</evidence>
<sequence length="136" mass="14210">MRGIRSRLAGALGGEGGSSPVEFVLVGMMLTLLTLGVLQFGLSIYVRNLVHDAAVEGAFHAALADTSLEDGARRTREIVARTVGPEYATDVEVHETGRLGHPSVVVSVRATLPLVGLLGAPRLLEVNASAPVESLD</sequence>
<name>A0ABN2SV27_9MICO</name>
<keyword evidence="1" id="KW-0472">Membrane</keyword>